<name>A0A0F6VZ75_9BACT</name>
<keyword evidence="6" id="KW-0560">Oxidoreductase</keyword>
<keyword evidence="7" id="KW-0455">Luminescence</keyword>
<dbReference type="InterPro" id="IPR016162">
    <property type="entry name" value="Ald_DH_N"/>
</dbReference>
<keyword evidence="10" id="KW-1185">Reference proteome</keyword>
<dbReference type="SUPFAM" id="SSF53720">
    <property type="entry name" value="ALDH-like"/>
    <property type="match status" value="1"/>
</dbReference>
<dbReference type="OrthoDB" id="5510691at2"/>
<sequence>MSDERPGEVLAIDPSGSIDRVIARVRDAGTVLRATSHERVIRAIAGAAARLGDPSSRVGGEARAVIPARSGLSEENVEHALSTSLEALREDRLKSALTAFERAHHGRTTAPVCLAGMVLASNVFSAALRPLAWSLLLRVPVVVKPSSGDEGLAELFAVALAECDAELADAIALLRFARSDAAMLSAMGSRCDVVHAWGSDRSVAEIRASLPATTSFVAHGHGLGAVFVPKGALSSASAVEHVADEIGIDVALYDQRGCLSPHFVLVERGGNVPAIELARVLSERALASQAREMPRGALPVSMGAMQVQWRGVGATRGELFEGDGWAVTYEADAPLRLSPGWRNVAVHDVADVRELGARLEPFGVHLKALGVAGEVYVRWNVARALPAPLAPRVSEVGAMQTPGLLAATDGEPPWSGFVRLVDVD</sequence>
<keyword evidence="5" id="KW-0521">NADP</keyword>
<evidence type="ECO:0000256" key="7">
    <source>
        <dbReference type="ARBA" id="ARBA00023223"/>
    </source>
</evidence>
<dbReference type="GO" id="GO:0008218">
    <property type="term" value="P:bioluminescence"/>
    <property type="evidence" value="ECO:0007669"/>
    <property type="project" value="UniProtKB-KW"/>
</dbReference>
<dbReference type="AlphaFoldDB" id="A0A0F6VZ75"/>
<protein>
    <recommendedName>
        <fullName evidence="4">long-chain-fatty-acyl-CoA reductase</fullName>
        <ecNumber evidence="4">1.2.1.50</ecNumber>
    </recommendedName>
</protein>
<dbReference type="Proteomes" id="UP000034883">
    <property type="component" value="Chromosome"/>
</dbReference>
<evidence type="ECO:0000256" key="6">
    <source>
        <dbReference type="ARBA" id="ARBA00023002"/>
    </source>
</evidence>
<dbReference type="Gene3D" id="3.40.605.10">
    <property type="entry name" value="Aldehyde Dehydrogenase, Chain A, domain 1"/>
    <property type="match status" value="1"/>
</dbReference>
<evidence type="ECO:0000256" key="3">
    <source>
        <dbReference type="ARBA" id="ARBA00010915"/>
    </source>
</evidence>
<dbReference type="RefSeq" id="WP_053230813.1">
    <property type="nucleotide sequence ID" value="NZ_CP011125.1"/>
</dbReference>
<organism evidence="9 10">
    <name type="scientific">Sandaracinus amylolyticus</name>
    <dbReference type="NCBI Taxonomy" id="927083"/>
    <lineage>
        <taxon>Bacteria</taxon>
        <taxon>Pseudomonadati</taxon>
        <taxon>Myxococcota</taxon>
        <taxon>Polyangia</taxon>
        <taxon>Polyangiales</taxon>
        <taxon>Sandaracinaceae</taxon>
        <taxon>Sandaracinus</taxon>
    </lineage>
</organism>
<evidence type="ECO:0000313" key="10">
    <source>
        <dbReference type="Proteomes" id="UP000034883"/>
    </source>
</evidence>
<comment type="pathway">
    <text evidence="2">Lipid metabolism; fatty acid reduction for biolumincescence.</text>
</comment>
<accession>A0A0F6VZ75</accession>
<evidence type="ECO:0000256" key="4">
    <source>
        <dbReference type="ARBA" id="ARBA00013020"/>
    </source>
</evidence>
<dbReference type="STRING" id="927083.DB32_000522"/>
<dbReference type="GO" id="GO:0050062">
    <property type="term" value="F:long-chain-fatty-acyl-CoA reductase activity"/>
    <property type="evidence" value="ECO:0007669"/>
    <property type="project" value="UniProtKB-EC"/>
</dbReference>
<evidence type="ECO:0000313" key="9">
    <source>
        <dbReference type="EMBL" id="AKF03373.1"/>
    </source>
</evidence>
<dbReference type="KEGG" id="samy:DB32_000522"/>
<comment type="catalytic activity">
    <reaction evidence="8">
        <text>a long-chain fatty aldehyde + NADP(+) + CoA = a long-chain fatty acyl-CoA + NADPH + H(+)</text>
        <dbReference type="Rhea" id="RHEA:15437"/>
        <dbReference type="ChEBI" id="CHEBI:15378"/>
        <dbReference type="ChEBI" id="CHEBI:17176"/>
        <dbReference type="ChEBI" id="CHEBI:57287"/>
        <dbReference type="ChEBI" id="CHEBI:57783"/>
        <dbReference type="ChEBI" id="CHEBI:58349"/>
        <dbReference type="ChEBI" id="CHEBI:83139"/>
        <dbReference type="EC" id="1.2.1.50"/>
    </reaction>
</comment>
<dbReference type="GO" id="GO:0003995">
    <property type="term" value="F:acyl-CoA dehydrogenase activity"/>
    <property type="evidence" value="ECO:0007669"/>
    <property type="project" value="InterPro"/>
</dbReference>
<reference evidence="9 10" key="1">
    <citation type="submission" date="2015-03" db="EMBL/GenBank/DDBJ databases">
        <title>Genome assembly of Sandaracinus amylolyticus DSM 53668.</title>
        <authorList>
            <person name="Sharma G."/>
            <person name="Subramanian S."/>
        </authorList>
    </citation>
    <scope>NUCLEOTIDE SEQUENCE [LARGE SCALE GENOMIC DNA]</scope>
    <source>
        <strain evidence="9 10">DSM 53668</strain>
    </source>
</reference>
<evidence type="ECO:0000256" key="2">
    <source>
        <dbReference type="ARBA" id="ARBA00004908"/>
    </source>
</evidence>
<dbReference type="Pfam" id="PF05893">
    <property type="entry name" value="LuxC"/>
    <property type="match status" value="1"/>
</dbReference>
<dbReference type="EC" id="1.2.1.50" evidence="4"/>
<proteinExistence type="inferred from homology"/>
<dbReference type="UniPathway" id="UPA00569"/>
<evidence type="ECO:0000256" key="8">
    <source>
        <dbReference type="ARBA" id="ARBA00049412"/>
    </source>
</evidence>
<dbReference type="EMBL" id="CP011125">
    <property type="protein sequence ID" value="AKF03373.1"/>
    <property type="molecule type" value="Genomic_DNA"/>
</dbReference>
<comment type="similarity">
    <text evidence="3">Belongs to the LuxC family.</text>
</comment>
<gene>
    <name evidence="9" type="ORF">DB32_000522</name>
</gene>
<dbReference type="InterPro" id="IPR008670">
    <property type="entry name" value="CoA_reduct_LuxC"/>
</dbReference>
<evidence type="ECO:0000256" key="1">
    <source>
        <dbReference type="ARBA" id="ARBA00003277"/>
    </source>
</evidence>
<comment type="function">
    <text evidence="1">LuxC is the fatty acid reductase enzyme responsible for synthesis of the aldehyde substrate for the luminescent reaction catalyzed by luciferase.</text>
</comment>
<dbReference type="InterPro" id="IPR016161">
    <property type="entry name" value="Ald_DH/histidinol_DH"/>
</dbReference>
<evidence type="ECO:0000256" key="5">
    <source>
        <dbReference type="ARBA" id="ARBA00022857"/>
    </source>
</evidence>